<keyword evidence="4" id="KW-0547">Nucleotide-binding</keyword>
<dbReference type="Pfam" id="PF00005">
    <property type="entry name" value="ABC_tran"/>
    <property type="match status" value="1"/>
</dbReference>
<evidence type="ECO:0000313" key="7">
    <source>
        <dbReference type="EMBL" id="MBB6466352.1"/>
    </source>
</evidence>
<dbReference type="InterPro" id="IPR027417">
    <property type="entry name" value="P-loop_NTPase"/>
</dbReference>
<dbReference type="SUPFAM" id="SSF52540">
    <property type="entry name" value="P-loop containing nucleoside triphosphate hydrolases"/>
    <property type="match status" value="1"/>
</dbReference>
<dbReference type="PROSITE" id="PS00211">
    <property type="entry name" value="ABC_TRANSPORTER_1"/>
    <property type="match status" value="1"/>
</dbReference>
<evidence type="ECO:0000256" key="2">
    <source>
        <dbReference type="ARBA" id="ARBA00005417"/>
    </source>
</evidence>
<dbReference type="InterPro" id="IPR050319">
    <property type="entry name" value="ABC_transp_ATP-bind"/>
</dbReference>
<feature type="domain" description="ABC transporter" evidence="6">
    <location>
        <begin position="37"/>
        <end position="282"/>
    </location>
</feature>
<dbReference type="GO" id="GO:0005524">
    <property type="term" value="F:ATP binding"/>
    <property type="evidence" value="ECO:0007669"/>
    <property type="project" value="UniProtKB-KW"/>
</dbReference>
<dbReference type="InterPro" id="IPR013563">
    <property type="entry name" value="Oligopep_ABC_C"/>
</dbReference>
<evidence type="ECO:0000313" key="8">
    <source>
        <dbReference type="Proteomes" id="UP000532373"/>
    </source>
</evidence>
<dbReference type="GO" id="GO:0005886">
    <property type="term" value="C:plasma membrane"/>
    <property type="evidence" value="ECO:0007669"/>
    <property type="project" value="UniProtKB-SubCell"/>
</dbReference>
<dbReference type="Pfam" id="PF08352">
    <property type="entry name" value="oligo_HPY"/>
    <property type="match status" value="1"/>
</dbReference>
<evidence type="ECO:0000256" key="5">
    <source>
        <dbReference type="ARBA" id="ARBA00022840"/>
    </source>
</evidence>
<dbReference type="Gene3D" id="3.40.50.300">
    <property type="entry name" value="P-loop containing nucleotide triphosphate hydrolases"/>
    <property type="match status" value="1"/>
</dbReference>
<reference evidence="7 8" key="1">
    <citation type="submission" date="2020-08" db="EMBL/GenBank/DDBJ databases">
        <title>Genomic Encyclopedia of Type Strains, Phase IV (KMG-IV): sequencing the most valuable type-strain genomes for metagenomic binning, comparative biology and taxonomic classification.</title>
        <authorList>
            <person name="Goeker M."/>
        </authorList>
    </citation>
    <scope>NUCLEOTIDE SEQUENCE [LARGE SCALE GENOMIC DNA]</scope>
    <source>
        <strain evidence="7 8">DSM 17454</strain>
    </source>
</reference>
<dbReference type="Proteomes" id="UP000532373">
    <property type="component" value="Unassembled WGS sequence"/>
</dbReference>
<dbReference type="NCBIfam" id="TIGR01727">
    <property type="entry name" value="oligo_HPY"/>
    <property type="match status" value="1"/>
</dbReference>
<keyword evidence="3" id="KW-0813">Transport</keyword>
<accession>A0A8E1WDE9</accession>
<keyword evidence="5 7" id="KW-0067">ATP-binding</keyword>
<dbReference type="SMART" id="SM00382">
    <property type="entry name" value="AAA"/>
    <property type="match status" value="1"/>
</dbReference>
<dbReference type="EMBL" id="JACHGI010000003">
    <property type="protein sequence ID" value="MBB6466352.1"/>
    <property type="molecule type" value="Genomic_DNA"/>
</dbReference>
<dbReference type="GO" id="GO:0015833">
    <property type="term" value="P:peptide transport"/>
    <property type="evidence" value="ECO:0007669"/>
    <property type="project" value="InterPro"/>
</dbReference>
<name>A0A8E1WDE9_9HYPH</name>
<dbReference type="AlphaFoldDB" id="A0A8E1WDE9"/>
<evidence type="ECO:0000259" key="6">
    <source>
        <dbReference type="PROSITE" id="PS50893"/>
    </source>
</evidence>
<comment type="similarity">
    <text evidence="2">Belongs to the ABC transporter superfamily.</text>
</comment>
<proteinExistence type="inferred from homology"/>
<dbReference type="CDD" id="cd03257">
    <property type="entry name" value="ABC_NikE_OppD_transporters"/>
    <property type="match status" value="1"/>
</dbReference>
<dbReference type="PROSITE" id="PS50893">
    <property type="entry name" value="ABC_TRANSPORTER_2"/>
    <property type="match status" value="1"/>
</dbReference>
<sequence>MHGQPASLGAFGGWFGFCRLSRRQRRKGSSMTHRPVLKVENLQTRFKSVQRGKFVHAVDDVSIELYPGEIVGLVGESGCGKSTLGRTIVGLEKATSGRVLLDGVDLSTLSGGALRDSRRALQYVFQDPYSSLNDRQTVGEALDEALQIDGIRSRTDRDRRTKELLDQVGLADVVKDRHTRELSGGQRQRVAIARSLAVNPRVLICDEPVSALDLSIRAQVMNLFLRLQKDLGVACLFIAHDLELVRQAASRVYVMYLGKIVEHGPSQELYDHPSHPYSQMLLASVPEADPIAERQRKVPLMVGEVPSPTNPPSGCRFRTRCPMVVDDCKQHVPPAFKLSPGHDAACVFAKDLHRGKRSALLEAEVAATRVTALAS</sequence>
<dbReference type="FunFam" id="3.40.50.300:FF:000016">
    <property type="entry name" value="Oligopeptide ABC transporter ATP-binding component"/>
    <property type="match status" value="1"/>
</dbReference>
<comment type="caution">
    <text evidence="7">The sequence shown here is derived from an EMBL/GenBank/DDBJ whole genome shotgun (WGS) entry which is preliminary data.</text>
</comment>
<evidence type="ECO:0000256" key="1">
    <source>
        <dbReference type="ARBA" id="ARBA00004417"/>
    </source>
</evidence>
<evidence type="ECO:0000256" key="3">
    <source>
        <dbReference type="ARBA" id="ARBA00022448"/>
    </source>
</evidence>
<dbReference type="PANTHER" id="PTHR43776:SF7">
    <property type="entry name" value="D,D-DIPEPTIDE TRANSPORT ATP-BINDING PROTEIN DDPF-RELATED"/>
    <property type="match status" value="1"/>
</dbReference>
<dbReference type="PANTHER" id="PTHR43776">
    <property type="entry name" value="TRANSPORT ATP-BINDING PROTEIN"/>
    <property type="match status" value="1"/>
</dbReference>
<evidence type="ECO:0000256" key="4">
    <source>
        <dbReference type="ARBA" id="ARBA00022741"/>
    </source>
</evidence>
<dbReference type="GO" id="GO:0055085">
    <property type="term" value="P:transmembrane transport"/>
    <property type="evidence" value="ECO:0007669"/>
    <property type="project" value="UniProtKB-ARBA"/>
</dbReference>
<dbReference type="InterPro" id="IPR003593">
    <property type="entry name" value="AAA+_ATPase"/>
</dbReference>
<gene>
    <name evidence="7" type="ORF">HNQ96_002217</name>
</gene>
<organism evidence="7 8">
    <name type="scientific">Aminobacter carboxidus</name>
    <dbReference type="NCBI Taxonomy" id="376165"/>
    <lineage>
        <taxon>Bacteria</taxon>
        <taxon>Pseudomonadati</taxon>
        <taxon>Pseudomonadota</taxon>
        <taxon>Alphaproteobacteria</taxon>
        <taxon>Hyphomicrobiales</taxon>
        <taxon>Phyllobacteriaceae</taxon>
        <taxon>Aminobacter</taxon>
    </lineage>
</organism>
<protein>
    <submittedName>
        <fullName evidence="7">Peptide/nickel transport system ATP-binding protein</fullName>
    </submittedName>
</protein>
<dbReference type="InterPro" id="IPR017871">
    <property type="entry name" value="ABC_transporter-like_CS"/>
</dbReference>
<comment type="subcellular location">
    <subcellularLocation>
        <location evidence="1">Cell inner membrane</location>
        <topology evidence="1">Peripheral membrane protein</topology>
    </subcellularLocation>
</comment>
<dbReference type="GO" id="GO:0016887">
    <property type="term" value="F:ATP hydrolysis activity"/>
    <property type="evidence" value="ECO:0007669"/>
    <property type="project" value="InterPro"/>
</dbReference>
<dbReference type="InterPro" id="IPR003439">
    <property type="entry name" value="ABC_transporter-like_ATP-bd"/>
</dbReference>